<proteinExistence type="predicted"/>
<sequence length="214" mass="24318">MLNTNGISKAGEILSLEEELKRAKEIGNGMDNDDFIRFAIVAMKSAEQQGGPLKVKIKIFRDVLIKLCEAKDVILQGYYVSVADNYVITRISQMSKGFEFYTEIPSDDFRSHYFAAACQKDIKPHKITQKQFSTIAAAAMDLAYEEATVQNKNAKFADYIDGFSNVLGDRANTRITYVCPESVENNIEILEDNNPYSFYYKYVKESNIYYAKVL</sequence>
<dbReference type="AlphaFoldDB" id="A0A369AIC0"/>
<dbReference type="Proteomes" id="UP000253034">
    <property type="component" value="Unassembled WGS sequence"/>
</dbReference>
<dbReference type="EMBL" id="QPJT01000046">
    <property type="protein sequence ID" value="RCX08078.1"/>
    <property type="molecule type" value="Genomic_DNA"/>
</dbReference>
<accession>A0A369AIC0</accession>
<dbReference type="RefSeq" id="WP_114300285.1">
    <property type="nucleotide sequence ID" value="NZ_QPJT01000046.1"/>
</dbReference>
<comment type="caution">
    <text evidence="1">The sequence shown here is derived from an EMBL/GenBank/DDBJ whole genome shotgun (WGS) entry which is preliminary data.</text>
</comment>
<keyword evidence="2" id="KW-1185">Reference proteome</keyword>
<reference evidence="1 2" key="1">
    <citation type="submission" date="2018-07" db="EMBL/GenBank/DDBJ databases">
        <title>Genomic Encyclopedia of Type Strains, Phase IV (KMG-IV): sequencing the most valuable type-strain genomes for metagenomic binning, comparative biology and taxonomic classification.</title>
        <authorList>
            <person name="Goeker M."/>
        </authorList>
    </citation>
    <scope>NUCLEOTIDE SEQUENCE [LARGE SCALE GENOMIC DNA]</scope>
    <source>
        <strain evidence="1 2">DSM 27016</strain>
    </source>
</reference>
<protein>
    <submittedName>
        <fullName evidence="1">Uncharacterized protein</fullName>
    </submittedName>
</protein>
<evidence type="ECO:0000313" key="1">
    <source>
        <dbReference type="EMBL" id="RCX08078.1"/>
    </source>
</evidence>
<evidence type="ECO:0000313" key="2">
    <source>
        <dbReference type="Proteomes" id="UP000253034"/>
    </source>
</evidence>
<gene>
    <name evidence="1" type="ORF">DFR58_1463</name>
</gene>
<name>A0A369AIC0_9FIRM</name>
<organism evidence="1 2">
    <name type="scientific">Anaerobacterium chartisolvens</name>
    <dbReference type="NCBI Taxonomy" id="1297424"/>
    <lineage>
        <taxon>Bacteria</taxon>
        <taxon>Bacillati</taxon>
        <taxon>Bacillota</taxon>
        <taxon>Clostridia</taxon>
        <taxon>Eubacteriales</taxon>
        <taxon>Oscillospiraceae</taxon>
        <taxon>Anaerobacterium</taxon>
    </lineage>
</organism>